<feature type="transmembrane region" description="Helical" evidence="5">
    <location>
        <begin position="546"/>
        <end position="565"/>
    </location>
</feature>
<evidence type="ECO:0000256" key="4">
    <source>
        <dbReference type="ARBA" id="ARBA00023136"/>
    </source>
</evidence>
<dbReference type="EMBL" id="LUGG01000001">
    <property type="protein sequence ID" value="OBZ80079.1"/>
    <property type="molecule type" value="Genomic_DNA"/>
</dbReference>
<dbReference type="Pfam" id="PF04479">
    <property type="entry name" value="RTA1"/>
    <property type="match status" value="2"/>
</dbReference>
<evidence type="ECO:0000256" key="6">
    <source>
        <dbReference type="SAM" id="SignalP"/>
    </source>
</evidence>
<keyword evidence="6" id="KW-0732">Signal</keyword>
<comment type="subcellular location">
    <subcellularLocation>
        <location evidence="1">Membrane</location>
        <topology evidence="1">Multi-pass membrane protein</topology>
    </subcellularLocation>
</comment>
<feature type="transmembrane region" description="Helical" evidence="5">
    <location>
        <begin position="378"/>
        <end position="398"/>
    </location>
</feature>
<feature type="transmembrane region" description="Helical" evidence="5">
    <location>
        <begin position="500"/>
        <end position="526"/>
    </location>
</feature>
<reference evidence="7 8" key="1">
    <citation type="submission" date="2016-03" db="EMBL/GenBank/DDBJ databases">
        <title>Whole genome sequencing of Grifola frondosa 9006-11.</title>
        <authorList>
            <person name="Min B."/>
            <person name="Park H."/>
            <person name="Kim J.-G."/>
            <person name="Cho H."/>
            <person name="Oh Y.-L."/>
            <person name="Kong W.-S."/>
            <person name="Choi I.-G."/>
        </authorList>
    </citation>
    <scope>NUCLEOTIDE SEQUENCE [LARGE SCALE GENOMIC DNA]</scope>
    <source>
        <strain evidence="7 8">9006-11</strain>
    </source>
</reference>
<feature type="transmembrane region" description="Helical" evidence="5">
    <location>
        <begin position="163"/>
        <end position="180"/>
    </location>
</feature>
<evidence type="ECO:0000313" key="7">
    <source>
        <dbReference type="EMBL" id="OBZ80079.1"/>
    </source>
</evidence>
<evidence type="ECO:0000313" key="8">
    <source>
        <dbReference type="Proteomes" id="UP000092993"/>
    </source>
</evidence>
<dbReference type="AlphaFoldDB" id="A0A1C7MUA5"/>
<feature type="transmembrane region" description="Helical" evidence="5">
    <location>
        <begin position="410"/>
        <end position="431"/>
    </location>
</feature>
<keyword evidence="3 5" id="KW-1133">Transmembrane helix</keyword>
<evidence type="ECO:0000256" key="2">
    <source>
        <dbReference type="ARBA" id="ARBA00022692"/>
    </source>
</evidence>
<evidence type="ECO:0000256" key="3">
    <source>
        <dbReference type="ARBA" id="ARBA00022989"/>
    </source>
</evidence>
<protein>
    <submittedName>
        <fullName evidence="7">Protein RTA1</fullName>
    </submittedName>
</protein>
<keyword evidence="8" id="KW-1185">Reference proteome</keyword>
<dbReference type="PANTHER" id="PTHR31465:SF1">
    <property type="entry name" value="PROTEIN RTA1-RELATED"/>
    <property type="match status" value="1"/>
</dbReference>
<sequence>MARRSLFDPSTSQRPIISHLLCLLYLVSSASATIVARQAEHPNEFTDPKHDIYNPLKYIASNALTAVAISLVLATAFVQTWFYWKHGGKCMLSMLIGEYAWAVGFGVRFGLHSNPDNSGIYIVEYLFIVLSPCAFIATEYVILGHIARYIKCDKHVIIPPRRITLVFVLSDVTTFLMQAAGGSLSTAHNLSLLKIGEHIFLAGLALQLASFAVFFCLALLFFYRVRRFEPQIWNQDSAKPLMHDWRALAAALALSSIGILIRCVYRTIELSQGYQGRLATTEAFFYGLDALPLFVALVVYVPFWPRASSPTSTRGCARTRRRRAAGPIHSTMVRRGLLQYFLWLFFLCSSASAAIVIRQSDPNEFTDPKDDPHNPLKYIPSNVLTTIAIALILLTAAIQTFFYMRLGGRCMLSMVIGEFAWAVGFAIRFSLHSNPDSIGTYIFEDLFIVLSACLLLIRAKYFVFNLSPLCPALRIHRVRAAGGSLSASHNVTLLKIGKDVFLAGLGLQLASFVIFFCLALLFFFRVKRFEPQIWYQDSMKPFMDDWRALAAALTLGSTCITIRCVYRTIELSQGYQGRLATTEAFFYGLDTLPLFIAIAVYVPFWPARILPGVDARIKDYVLTESNPSTIELQAKATRRRR</sequence>
<feature type="transmembrane region" description="Helical" evidence="5">
    <location>
        <begin position="340"/>
        <end position="358"/>
    </location>
</feature>
<evidence type="ECO:0000256" key="5">
    <source>
        <dbReference type="SAM" id="Phobius"/>
    </source>
</evidence>
<organism evidence="7 8">
    <name type="scientific">Grifola frondosa</name>
    <name type="common">Maitake</name>
    <name type="synonym">Polyporus frondosus</name>
    <dbReference type="NCBI Taxonomy" id="5627"/>
    <lineage>
        <taxon>Eukaryota</taxon>
        <taxon>Fungi</taxon>
        <taxon>Dikarya</taxon>
        <taxon>Basidiomycota</taxon>
        <taxon>Agaricomycotina</taxon>
        <taxon>Agaricomycetes</taxon>
        <taxon>Polyporales</taxon>
        <taxon>Grifolaceae</taxon>
        <taxon>Grifola</taxon>
    </lineage>
</organism>
<feature type="transmembrane region" description="Helical" evidence="5">
    <location>
        <begin position="585"/>
        <end position="604"/>
    </location>
</feature>
<feature type="transmembrane region" description="Helical" evidence="5">
    <location>
        <begin position="122"/>
        <end position="143"/>
    </location>
</feature>
<dbReference type="OrthoDB" id="3358017at2759"/>
<evidence type="ECO:0000256" key="1">
    <source>
        <dbReference type="ARBA" id="ARBA00004141"/>
    </source>
</evidence>
<dbReference type="OMA" id="RFEPQIW"/>
<proteinExistence type="predicted"/>
<dbReference type="STRING" id="5627.A0A1C7MUA5"/>
<keyword evidence="4 5" id="KW-0472">Membrane</keyword>
<dbReference type="GO" id="GO:0016020">
    <property type="term" value="C:membrane"/>
    <property type="evidence" value="ECO:0007669"/>
    <property type="project" value="UniProtKB-SubCell"/>
</dbReference>
<feature type="signal peptide" evidence="6">
    <location>
        <begin position="1"/>
        <end position="32"/>
    </location>
</feature>
<dbReference type="PANTHER" id="PTHR31465">
    <property type="entry name" value="PROTEIN RTA1-RELATED"/>
    <property type="match status" value="1"/>
</dbReference>
<feature type="transmembrane region" description="Helical" evidence="5">
    <location>
        <begin position="283"/>
        <end position="304"/>
    </location>
</feature>
<dbReference type="InterPro" id="IPR007568">
    <property type="entry name" value="RTA1"/>
</dbReference>
<keyword evidence="2 5" id="KW-0812">Transmembrane</keyword>
<comment type="caution">
    <text evidence="7">The sequence shown here is derived from an EMBL/GenBank/DDBJ whole genome shotgun (WGS) entry which is preliminary data.</text>
</comment>
<feature type="chain" id="PRO_5008889312" evidence="6">
    <location>
        <begin position="33"/>
        <end position="641"/>
    </location>
</feature>
<feature type="transmembrane region" description="Helical" evidence="5">
    <location>
        <begin position="245"/>
        <end position="268"/>
    </location>
</feature>
<accession>A0A1C7MUA5</accession>
<dbReference type="Proteomes" id="UP000092993">
    <property type="component" value="Unassembled WGS sequence"/>
</dbReference>
<feature type="transmembrane region" description="Helical" evidence="5">
    <location>
        <begin position="200"/>
        <end position="225"/>
    </location>
</feature>
<feature type="transmembrane region" description="Helical" evidence="5">
    <location>
        <begin position="56"/>
        <end position="78"/>
    </location>
</feature>
<name>A0A1C7MUA5_GRIFR</name>
<gene>
    <name evidence="7" type="primary">RTA1_1</name>
    <name evidence="7" type="ORF">A0H81_00398</name>
</gene>